<organism evidence="3 4">
    <name type="scientific">Symbiodinium microadriaticum</name>
    <name type="common">Dinoflagellate</name>
    <name type="synonym">Zooxanthella microadriatica</name>
    <dbReference type="NCBI Taxonomy" id="2951"/>
    <lineage>
        <taxon>Eukaryota</taxon>
        <taxon>Sar</taxon>
        <taxon>Alveolata</taxon>
        <taxon>Dinophyceae</taxon>
        <taxon>Suessiales</taxon>
        <taxon>Symbiodiniaceae</taxon>
        <taxon>Symbiodinium</taxon>
    </lineage>
</organism>
<feature type="transmembrane region" description="Helical" evidence="2">
    <location>
        <begin position="721"/>
        <end position="751"/>
    </location>
</feature>
<protein>
    <submittedName>
        <fullName evidence="3">Uncharacterized protein</fullName>
    </submittedName>
</protein>
<evidence type="ECO:0000313" key="3">
    <source>
        <dbReference type="EMBL" id="OLP89344.1"/>
    </source>
</evidence>
<dbReference type="AlphaFoldDB" id="A0A1Q9D2H2"/>
<keyword evidence="2" id="KW-1133">Transmembrane helix</keyword>
<feature type="region of interest" description="Disordered" evidence="1">
    <location>
        <begin position="877"/>
        <end position="896"/>
    </location>
</feature>
<keyword evidence="2" id="KW-0472">Membrane</keyword>
<name>A0A1Q9D2H2_SYMMI</name>
<reference evidence="3 4" key="1">
    <citation type="submission" date="2016-02" db="EMBL/GenBank/DDBJ databases">
        <title>Genome analysis of coral dinoflagellate symbionts highlights evolutionary adaptations to a symbiotic lifestyle.</title>
        <authorList>
            <person name="Aranda M."/>
            <person name="Li Y."/>
            <person name="Liew Y.J."/>
            <person name="Baumgarten S."/>
            <person name="Simakov O."/>
            <person name="Wilson M."/>
            <person name="Piel J."/>
            <person name="Ashoor H."/>
            <person name="Bougouffa S."/>
            <person name="Bajic V.B."/>
            <person name="Ryu T."/>
            <person name="Ravasi T."/>
            <person name="Bayer T."/>
            <person name="Micklem G."/>
            <person name="Kim H."/>
            <person name="Bhak J."/>
            <person name="Lajeunesse T.C."/>
            <person name="Voolstra C.R."/>
        </authorList>
    </citation>
    <scope>NUCLEOTIDE SEQUENCE [LARGE SCALE GENOMIC DNA]</scope>
    <source>
        <strain evidence="3 4">CCMP2467</strain>
    </source>
</reference>
<feature type="transmembrane region" description="Helical" evidence="2">
    <location>
        <begin position="758"/>
        <end position="791"/>
    </location>
</feature>
<dbReference type="OrthoDB" id="428631at2759"/>
<gene>
    <name evidence="3" type="ORF">AK812_SmicGene29215</name>
</gene>
<accession>A0A1Q9D2H2</accession>
<evidence type="ECO:0000256" key="1">
    <source>
        <dbReference type="SAM" id="MobiDB-lite"/>
    </source>
</evidence>
<keyword evidence="2" id="KW-0812">Transmembrane</keyword>
<evidence type="ECO:0000313" key="4">
    <source>
        <dbReference type="Proteomes" id="UP000186817"/>
    </source>
</evidence>
<sequence length="896" mass="95942">AEAKAKARPKAQDLPNILKNEPGLVSLGVPRTCFYAIRVVAVSSEGASSTHYSDIGAAAFLGGSSDQLEGAAEAIKFCAEPPAQNSQTDHFDEKGLDEVPSVGEQRSQSGSPAVRIGGRRGDPDGDIDLSDALYLPRLAATRTGALEAGVVGSEGARTDVQILKARVQSHYAESSFNLVSAVWSSTQLKPFEIEGPYDKRLGPRLHQSTLSLLHRCLVRRHSLMAMRLLLSLFVGLVPLLVAEVCDTGDVACAARAGALLQRKSRQQQAPVSTGEESLYGSGSMMIEGKFHYVYDPQQYLGKSEDELLRAQEAIQEALAESVGFGLVAAEIQVRFDLAAALAQVSNATPTTLDMVCTFTFPCPAGATPEEVTTSMRTITTRSFLSILAPKLAGLGHEPFAFTATAFMGAAVVTTASPSPTNSTTSFIPIASTLPATTTTEAPKMDFHPCKSLEDYMPEAKMSEYGWCNVEGKTTPSESECLAANCSAHGYPDHPHCHCATEEGCALIGSTWKYHLCKEEMRMYQQGEIYTLWEEAKALGTCNGVVTSWHSTLPESMDWPARKCCASWPQTFCDPADTLATPCKDASDFLADHVTDDGVTCMDWLQQWWSEYWALKNASAAGSCSGMDLPWGESLQDWVTHPAKQCCASFPATICDKDAKFMTPCKVAADFMPEQELYSYCDFEPKLDNVTCEATGCTYYQSGRLPCCFVSCSCRCRCHRCAVAVVLLVLVLLLLLVVLMTVVVGMMVVLVLVAPAGFVVVVAVAVVVLVLVLLLVVLMMVVVGMMVVVVWVPPAGFVVSFSFYSPPRVSRLCAPTSADGAIAAVSDQILAVSGGSEEATMGARSEKDVVGFPTLGIACIYLNVSVLVSPPPGKDLGKPLALHPAPEQRDGALTAAE</sequence>
<feature type="transmembrane region" description="Helical" evidence="2">
    <location>
        <begin position="849"/>
        <end position="867"/>
    </location>
</feature>
<dbReference type="EMBL" id="LSRX01000765">
    <property type="protein sequence ID" value="OLP89344.1"/>
    <property type="molecule type" value="Genomic_DNA"/>
</dbReference>
<dbReference type="Proteomes" id="UP000186817">
    <property type="component" value="Unassembled WGS sequence"/>
</dbReference>
<comment type="caution">
    <text evidence="3">The sequence shown here is derived from an EMBL/GenBank/DDBJ whole genome shotgun (WGS) entry which is preliminary data.</text>
</comment>
<feature type="region of interest" description="Disordered" evidence="1">
    <location>
        <begin position="83"/>
        <end position="122"/>
    </location>
</feature>
<feature type="non-terminal residue" evidence="3">
    <location>
        <position position="1"/>
    </location>
</feature>
<evidence type="ECO:0000256" key="2">
    <source>
        <dbReference type="SAM" id="Phobius"/>
    </source>
</evidence>
<proteinExistence type="predicted"/>
<keyword evidence="4" id="KW-1185">Reference proteome</keyword>